<protein>
    <recommendedName>
        <fullName evidence="3">HTH-type transcriptional regulator NsrR</fullName>
    </recommendedName>
</protein>
<reference evidence="4 5" key="1">
    <citation type="submission" date="2016-01" db="EMBL/GenBank/DDBJ databases">
        <title>Whole genome sequencing of Bhargavaea cecembensis T14.</title>
        <authorList>
            <person name="Hong K.W."/>
        </authorList>
    </citation>
    <scope>NUCLEOTIDE SEQUENCE [LARGE SCALE GENOMIC DNA]</scope>
    <source>
        <strain evidence="4 5">T14</strain>
    </source>
</reference>
<dbReference type="InterPro" id="IPR036388">
    <property type="entry name" value="WH-like_DNA-bd_sf"/>
</dbReference>
<comment type="caution">
    <text evidence="4">The sequence shown here is derived from an EMBL/GenBank/DDBJ whole genome shotgun (WGS) entry which is preliminary data.</text>
</comment>
<keyword evidence="1" id="KW-0238">DNA-binding</keyword>
<evidence type="ECO:0000256" key="2">
    <source>
        <dbReference type="ARBA" id="ARBA00034078"/>
    </source>
</evidence>
<dbReference type="GO" id="GO:0005829">
    <property type="term" value="C:cytosol"/>
    <property type="evidence" value="ECO:0007669"/>
    <property type="project" value="TreeGrafter"/>
</dbReference>
<dbReference type="PANTHER" id="PTHR33221">
    <property type="entry name" value="WINGED HELIX-TURN-HELIX TRANSCRIPTIONAL REGULATOR, RRF2 FAMILY"/>
    <property type="match status" value="1"/>
</dbReference>
<proteinExistence type="predicted"/>
<dbReference type="GO" id="GO:0003700">
    <property type="term" value="F:DNA-binding transcription factor activity"/>
    <property type="evidence" value="ECO:0007669"/>
    <property type="project" value="TreeGrafter"/>
</dbReference>
<dbReference type="NCBIfam" id="TIGR00738">
    <property type="entry name" value="rrf2_super"/>
    <property type="match status" value="1"/>
</dbReference>
<gene>
    <name evidence="4" type="ORF">AV656_10615</name>
</gene>
<name>A0A165GN14_9BACL</name>
<dbReference type="InterPro" id="IPR030489">
    <property type="entry name" value="TR_Rrf2-type_CS"/>
</dbReference>
<dbReference type="Gene3D" id="1.10.10.10">
    <property type="entry name" value="Winged helix-like DNA-binding domain superfamily/Winged helix DNA-binding domain"/>
    <property type="match status" value="1"/>
</dbReference>
<dbReference type="InterPro" id="IPR000944">
    <property type="entry name" value="Tscrpt_reg_Rrf2"/>
</dbReference>
<dbReference type="PROSITE" id="PS51197">
    <property type="entry name" value="HTH_RRF2_2"/>
    <property type="match status" value="1"/>
</dbReference>
<dbReference type="GO" id="GO:0003677">
    <property type="term" value="F:DNA binding"/>
    <property type="evidence" value="ECO:0007669"/>
    <property type="project" value="UniProtKB-KW"/>
</dbReference>
<organism evidence="4 5">
    <name type="scientific">Bhargavaea cecembensis</name>
    <dbReference type="NCBI Taxonomy" id="394098"/>
    <lineage>
        <taxon>Bacteria</taxon>
        <taxon>Bacillati</taxon>
        <taxon>Bacillota</taxon>
        <taxon>Bacilli</taxon>
        <taxon>Bacillales</taxon>
        <taxon>Caryophanaceae</taxon>
        <taxon>Bhargavaea</taxon>
    </lineage>
</organism>
<dbReference type="AlphaFoldDB" id="A0A165GN14"/>
<dbReference type="OrthoDB" id="9795923at2"/>
<dbReference type="InterPro" id="IPR036390">
    <property type="entry name" value="WH_DNA-bd_sf"/>
</dbReference>
<comment type="cofactor">
    <cofactor evidence="2">
        <name>[2Fe-2S] cluster</name>
        <dbReference type="ChEBI" id="CHEBI:190135"/>
    </cofactor>
</comment>
<evidence type="ECO:0000256" key="3">
    <source>
        <dbReference type="ARBA" id="ARBA00040173"/>
    </source>
</evidence>
<dbReference type="RefSeq" id="WP_063181896.1">
    <property type="nucleotide sequence ID" value="NZ_LQNT01000011.1"/>
</dbReference>
<evidence type="ECO:0000313" key="5">
    <source>
        <dbReference type="Proteomes" id="UP000076490"/>
    </source>
</evidence>
<dbReference type="PROSITE" id="PS01332">
    <property type="entry name" value="HTH_RRF2_1"/>
    <property type="match status" value="1"/>
</dbReference>
<dbReference type="SUPFAM" id="SSF46785">
    <property type="entry name" value="Winged helix' DNA-binding domain"/>
    <property type="match status" value="1"/>
</dbReference>
<sequence>MRMTMYTDYALRVLMYLGAKKDGELSTIQGISDAYGISKNHLMKVTHQLGQLGYVETVRGRGGGVRLAVPPDDINIGTVVRQTEDDFNIVECFSTTANQCVLSPVCGLRGALNQALLAYLAVLDRHTLADFLINKEDLAALLSGREL</sequence>
<dbReference type="PANTHER" id="PTHR33221:SF4">
    <property type="entry name" value="HTH-TYPE TRANSCRIPTIONAL REPRESSOR NSRR"/>
    <property type="match status" value="1"/>
</dbReference>
<dbReference type="EMBL" id="LQNT01000011">
    <property type="protein sequence ID" value="KZE37029.1"/>
    <property type="molecule type" value="Genomic_DNA"/>
</dbReference>
<accession>A0A165GN14</accession>
<dbReference type="Pfam" id="PF02082">
    <property type="entry name" value="Rrf2"/>
    <property type="match status" value="1"/>
</dbReference>
<evidence type="ECO:0000313" key="4">
    <source>
        <dbReference type="EMBL" id="KZE37029.1"/>
    </source>
</evidence>
<dbReference type="Proteomes" id="UP000076490">
    <property type="component" value="Unassembled WGS sequence"/>
</dbReference>
<evidence type="ECO:0000256" key="1">
    <source>
        <dbReference type="ARBA" id="ARBA00023125"/>
    </source>
</evidence>